<keyword evidence="5" id="KW-0472">Membrane</keyword>
<dbReference type="Gene3D" id="1.20.1250.20">
    <property type="entry name" value="MFS general substrate transporter like domains"/>
    <property type="match status" value="1"/>
</dbReference>
<evidence type="ECO:0000256" key="1">
    <source>
        <dbReference type="ARBA" id="ARBA00004141"/>
    </source>
</evidence>
<keyword evidence="3" id="KW-0812">Transmembrane</keyword>
<organism evidence="7 8">
    <name type="scientific">Extremus antarcticus</name>
    <dbReference type="NCBI Taxonomy" id="702011"/>
    <lineage>
        <taxon>Eukaryota</taxon>
        <taxon>Fungi</taxon>
        <taxon>Dikarya</taxon>
        <taxon>Ascomycota</taxon>
        <taxon>Pezizomycotina</taxon>
        <taxon>Dothideomycetes</taxon>
        <taxon>Dothideomycetidae</taxon>
        <taxon>Mycosphaerellales</taxon>
        <taxon>Extremaceae</taxon>
        <taxon>Extremus</taxon>
    </lineage>
</organism>
<evidence type="ECO:0000313" key="8">
    <source>
        <dbReference type="Proteomes" id="UP001271007"/>
    </source>
</evidence>
<keyword evidence="2" id="KW-0813">Transport</keyword>
<feature type="compositionally biased region" description="Polar residues" evidence="6">
    <location>
        <begin position="95"/>
        <end position="108"/>
    </location>
</feature>
<evidence type="ECO:0000256" key="6">
    <source>
        <dbReference type="SAM" id="MobiDB-lite"/>
    </source>
</evidence>
<gene>
    <name evidence="7" type="ORF">LTR09_010061</name>
</gene>
<feature type="region of interest" description="Disordered" evidence="6">
    <location>
        <begin position="95"/>
        <end position="130"/>
    </location>
</feature>
<dbReference type="PANTHER" id="PTHR43791">
    <property type="entry name" value="PERMEASE-RELATED"/>
    <property type="match status" value="1"/>
</dbReference>
<keyword evidence="4" id="KW-1133">Transmembrane helix</keyword>
<dbReference type="Proteomes" id="UP001271007">
    <property type="component" value="Unassembled WGS sequence"/>
</dbReference>
<dbReference type="SUPFAM" id="SSF103473">
    <property type="entry name" value="MFS general substrate transporter"/>
    <property type="match status" value="1"/>
</dbReference>
<dbReference type="InterPro" id="IPR036259">
    <property type="entry name" value="MFS_trans_sf"/>
</dbReference>
<dbReference type="PANTHER" id="PTHR43791:SF104">
    <property type="entry name" value="MAJOR FACILITATOR SUPERFAMILY (MFS) PROFILE DOMAIN-CONTAINING PROTEIN-RELATED"/>
    <property type="match status" value="1"/>
</dbReference>
<name>A0AAJ0DEG3_9PEZI</name>
<evidence type="ECO:0000313" key="7">
    <source>
        <dbReference type="EMBL" id="KAK3048567.1"/>
    </source>
</evidence>
<evidence type="ECO:0000256" key="3">
    <source>
        <dbReference type="ARBA" id="ARBA00022692"/>
    </source>
</evidence>
<evidence type="ECO:0000256" key="4">
    <source>
        <dbReference type="ARBA" id="ARBA00022989"/>
    </source>
</evidence>
<protein>
    <submittedName>
        <fullName evidence="7">Uncharacterized protein</fullName>
    </submittedName>
</protein>
<evidence type="ECO:0000256" key="5">
    <source>
        <dbReference type="ARBA" id="ARBA00023136"/>
    </source>
</evidence>
<comment type="subcellular location">
    <subcellularLocation>
        <location evidence="1">Membrane</location>
        <topology evidence="1">Multi-pass membrane protein</topology>
    </subcellularLocation>
</comment>
<dbReference type="AlphaFoldDB" id="A0AAJ0DEG3"/>
<dbReference type="GO" id="GO:0016020">
    <property type="term" value="C:membrane"/>
    <property type="evidence" value="ECO:0007669"/>
    <property type="project" value="UniProtKB-SubCell"/>
</dbReference>
<reference evidence="7" key="1">
    <citation type="submission" date="2023-04" db="EMBL/GenBank/DDBJ databases">
        <title>Black Yeasts Isolated from many extreme environments.</title>
        <authorList>
            <person name="Coleine C."/>
            <person name="Stajich J.E."/>
            <person name="Selbmann L."/>
        </authorList>
    </citation>
    <scope>NUCLEOTIDE SEQUENCE</scope>
    <source>
        <strain evidence="7">CCFEE 5312</strain>
    </source>
</reference>
<proteinExistence type="predicted"/>
<keyword evidence="8" id="KW-1185">Reference proteome</keyword>
<dbReference type="EMBL" id="JAWDJX010000047">
    <property type="protein sequence ID" value="KAK3048567.1"/>
    <property type="molecule type" value="Genomic_DNA"/>
</dbReference>
<dbReference type="GO" id="GO:0022857">
    <property type="term" value="F:transmembrane transporter activity"/>
    <property type="evidence" value="ECO:0007669"/>
    <property type="project" value="TreeGrafter"/>
</dbReference>
<comment type="caution">
    <text evidence="7">The sequence shown here is derived from an EMBL/GenBank/DDBJ whole genome shotgun (WGS) entry which is preliminary data.</text>
</comment>
<sequence>MPERVARLGEGIRLHGPDEIPLVMLWAIPAIGWTSNVARALGEGQEWFGEVRYHVIRVGRLISPWRARGRRMESRETVDNMDLTSRGHIQRTMQNSLASSVGSNSDSIASKMGVPSESISSDSGHHPEPEKNIKCDVVVTESKLFKRSNHDGTFETDSDSLETFYEPIKEYEGRHRYDPSFAWDAKEEKKIVRKIDWKICSWVCLMFFALQLDRGNISQALSDNMLDDLGLSTNDYNTGQTIFYLCFLFAELPSQLISKKIGKERNAPAGNAYSVLITLRSR</sequence>
<accession>A0AAJ0DEG3</accession>
<evidence type="ECO:0000256" key="2">
    <source>
        <dbReference type="ARBA" id="ARBA00022448"/>
    </source>
</evidence>